<reference evidence="3 4" key="1">
    <citation type="submission" date="2019-06" db="EMBL/GenBank/DDBJ databases">
        <title>Sequencing the genomes of 1000 actinobacteria strains.</title>
        <authorList>
            <person name="Klenk H.-P."/>
        </authorList>
    </citation>
    <scope>NUCLEOTIDE SEQUENCE [LARGE SCALE GENOMIC DNA]</scope>
    <source>
        <strain evidence="3 4">DSM 45043</strain>
    </source>
</reference>
<dbReference type="PANTHER" id="PTHR43615:SF1">
    <property type="entry name" value="PPDK_N DOMAIN-CONTAINING PROTEIN"/>
    <property type="match status" value="1"/>
</dbReference>
<dbReference type="SUPFAM" id="SSF52009">
    <property type="entry name" value="Phosphohistidine domain"/>
    <property type="match status" value="1"/>
</dbReference>
<feature type="domain" description="PEP-utilising enzyme mobile" evidence="1">
    <location>
        <begin position="836"/>
        <end position="904"/>
    </location>
</feature>
<evidence type="ECO:0000259" key="2">
    <source>
        <dbReference type="Pfam" id="PF01326"/>
    </source>
</evidence>
<dbReference type="Pfam" id="PF01326">
    <property type="entry name" value="PPDK_N"/>
    <property type="match status" value="1"/>
</dbReference>
<dbReference type="GO" id="GO:0016301">
    <property type="term" value="F:kinase activity"/>
    <property type="evidence" value="ECO:0007669"/>
    <property type="project" value="UniProtKB-KW"/>
</dbReference>
<gene>
    <name evidence="3" type="ORF">FHX41_3571</name>
</gene>
<evidence type="ECO:0000313" key="4">
    <source>
        <dbReference type="Proteomes" id="UP000316706"/>
    </source>
</evidence>
<dbReference type="InterPro" id="IPR036637">
    <property type="entry name" value="Phosphohistidine_dom_sf"/>
</dbReference>
<dbReference type="InterPro" id="IPR013815">
    <property type="entry name" value="ATP_grasp_subdomain_1"/>
</dbReference>
<keyword evidence="3" id="KW-0418">Kinase</keyword>
<dbReference type="RefSeq" id="WP_141970307.1">
    <property type="nucleotide sequence ID" value="NZ_VFPO01000001.1"/>
</dbReference>
<keyword evidence="3" id="KW-0808">Transferase</keyword>
<dbReference type="OrthoDB" id="9765468at2"/>
<dbReference type="SUPFAM" id="SSF56059">
    <property type="entry name" value="Glutathione synthetase ATP-binding domain-like"/>
    <property type="match status" value="1"/>
</dbReference>
<evidence type="ECO:0000259" key="1">
    <source>
        <dbReference type="Pfam" id="PF00391"/>
    </source>
</evidence>
<name>A0A543IGZ9_9ACTN</name>
<feature type="domain" description="Pyruvate phosphate dikinase AMP/ATP-binding" evidence="2">
    <location>
        <begin position="3"/>
        <end position="300"/>
    </location>
</feature>
<organism evidence="3 4">
    <name type="scientific">Actinomadura hallensis</name>
    <dbReference type="NCBI Taxonomy" id="337895"/>
    <lineage>
        <taxon>Bacteria</taxon>
        <taxon>Bacillati</taxon>
        <taxon>Actinomycetota</taxon>
        <taxon>Actinomycetes</taxon>
        <taxon>Streptosporangiales</taxon>
        <taxon>Thermomonosporaceae</taxon>
        <taxon>Actinomadura</taxon>
    </lineage>
</organism>
<dbReference type="GO" id="GO:0005524">
    <property type="term" value="F:ATP binding"/>
    <property type="evidence" value="ECO:0007669"/>
    <property type="project" value="InterPro"/>
</dbReference>
<evidence type="ECO:0000313" key="3">
    <source>
        <dbReference type="EMBL" id="TQM69856.1"/>
    </source>
</evidence>
<dbReference type="InterPro" id="IPR051549">
    <property type="entry name" value="PEP_Utilizing_Enz"/>
</dbReference>
<accession>A0A543IGZ9</accession>
<proteinExistence type="predicted"/>
<sequence>MDEIGHKFARLKSLRAAGFPVPDLFCLPAAEFDRALDGVRGALPPQGSVPAVEWCAAAASALVKAVPEGGLAAGLLEAFDARIGADGLAAVRACVVPGEGGGAGEDSEDDPFAGMSDSFLYVPRDGLLEAVARCWASAFNAGAVQYRALRGIDPTRARVAVGVQRMVPGTRSFVAFTRDPRDGSRHHVIAAAHGIGEGVVQEKADVDHFFVDPKTGTVRGEIVVKRSMVGPPLDGETDPRVTEVPEALRDAPVLTDDEAQEIAGLAARVEEHFGGPQDIEGTITADGAVHLVQARPLAAAAPEPGPRVHWGNHNITESFPGVSGALAYSQARMFYQAAFTDLYRRMGVPERRLRANAHRLPRMVGHLDGRVYYRLDDWQELHGQLPVFDLVRTGWEEAMGISGEVRAARRRRRARVAASLPRIAWRAAGHRRATADLLRWWDGLMEEVHGPAARPLAERSPEELIALYRNVWAEVERRWGVTLANALYGLLVMRAGTALLRRWADAGPELLPGLLCGGRENRSLAAARAAIALAERAAAIPELRAALLAADEAAGGGRDGAERGTGEERLREVWDGIAGGRYGSSMAAAARAYLRRYGDRAMHDLKLDEPTPRQRPWTVAATIAPFVRQGATVAGNRAAEARAAAEARGLLRAACRDPLRRSALIALLSLMRWFVRAREDARFVRTQLFGLSREVMWRLGGHLAEAGLLDDPMDVHDLTVEEVIGAFDGTLPAADLRGLAAVRRAERDRHRAAPPPPPLLSLPAGLPVAAALQHARPAGAAEGPEEAEPGAEGALRREALLDGRGVLRGLGSSGGTVRGRAKVVLDPGIAPADCAGRILVARETDPGWLPLMIAASGLVVERGTLLSHTAVTGRLLGVPAAVSVAGATGRIPDGAWIELDGRAGTVRVLEAPPSR</sequence>
<dbReference type="Gene3D" id="3.30.1490.20">
    <property type="entry name" value="ATP-grasp fold, A domain"/>
    <property type="match status" value="1"/>
</dbReference>
<dbReference type="PANTHER" id="PTHR43615">
    <property type="entry name" value="PHOSPHOENOLPYRUVATE SYNTHASE-RELATED"/>
    <property type="match status" value="1"/>
</dbReference>
<dbReference type="InterPro" id="IPR008279">
    <property type="entry name" value="PEP-util_enz_mobile_dom"/>
</dbReference>
<protein>
    <submittedName>
        <fullName evidence="3">Pyruvate,water dikinase</fullName>
    </submittedName>
</protein>
<dbReference type="Gene3D" id="3.50.30.10">
    <property type="entry name" value="Phosphohistidine domain"/>
    <property type="match status" value="1"/>
</dbReference>
<dbReference type="AlphaFoldDB" id="A0A543IGZ9"/>
<dbReference type="Pfam" id="PF00391">
    <property type="entry name" value="PEP-utilizers"/>
    <property type="match status" value="1"/>
</dbReference>
<dbReference type="Proteomes" id="UP000316706">
    <property type="component" value="Unassembled WGS sequence"/>
</dbReference>
<keyword evidence="4" id="KW-1185">Reference proteome</keyword>
<dbReference type="InterPro" id="IPR002192">
    <property type="entry name" value="PPDK_AMP/ATP-bd"/>
</dbReference>
<keyword evidence="3" id="KW-0670">Pyruvate</keyword>
<dbReference type="EMBL" id="VFPO01000001">
    <property type="protein sequence ID" value="TQM69856.1"/>
    <property type="molecule type" value="Genomic_DNA"/>
</dbReference>
<dbReference type="Gene3D" id="3.30.470.20">
    <property type="entry name" value="ATP-grasp fold, B domain"/>
    <property type="match status" value="1"/>
</dbReference>
<comment type="caution">
    <text evidence="3">The sequence shown here is derived from an EMBL/GenBank/DDBJ whole genome shotgun (WGS) entry which is preliminary data.</text>
</comment>